<feature type="compositionally biased region" description="Basic and acidic residues" evidence="1">
    <location>
        <begin position="1"/>
        <end position="19"/>
    </location>
</feature>
<protein>
    <recommendedName>
        <fullName evidence="5">Transmembrane protein</fullName>
    </recommendedName>
</protein>
<proteinExistence type="predicted"/>
<feature type="transmembrane region" description="Helical" evidence="2">
    <location>
        <begin position="144"/>
        <end position="165"/>
    </location>
</feature>
<accession>A0ABR2ZPY3</accession>
<comment type="caution">
    <text evidence="3">The sequence shown here is derived from an EMBL/GenBank/DDBJ whole genome shotgun (WGS) entry which is preliminary data.</text>
</comment>
<name>A0ABR2ZPY3_9AGAR</name>
<keyword evidence="2" id="KW-0812">Transmembrane</keyword>
<reference evidence="3 4" key="1">
    <citation type="submission" date="2024-05" db="EMBL/GenBank/DDBJ databases">
        <title>A draft genome resource for the thread blight pathogen Marasmius tenuissimus strain MS-2.</title>
        <authorList>
            <person name="Yulfo-Soto G.E."/>
            <person name="Baruah I.K."/>
            <person name="Amoako-Attah I."/>
            <person name="Bukari Y."/>
            <person name="Meinhardt L.W."/>
            <person name="Bailey B.A."/>
            <person name="Cohen S.P."/>
        </authorList>
    </citation>
    <scope>NUCLEOTIDE SEQUENCE [LARGE SCALE GENOMIC DNA]</scope>
    <source>
        <strain evidence="3 4">MS-2</strain>
    </source>
</reference>
<evidence type="ECO:0000256" key="2">
    <source>
        <dbReference type="SAM" id="Phobius"/>
    </source>
</evidence>
<evidence type="ECO:0000313" key="3">
    <source>
        <dbReference type="EMBL" id="KAL0063741.1"/>
    </source>
</evidence>
<evidence type="ECO:0000313" key="4">
    <source>
        <dbReference type="Proteomes" id="UP001437256"/>
    </source>
</evidence>
<evidence type="ECO:0000256" key="1">
    <source>
        <dbReference type="SAM" id="MobiDB-lite"/>
    </source>
</evidence>
<dbReference type="EMBL" id="JBBXMP010000074">
    <property type="protein sequence ID" value="KAL0063741.1"/>
    <property type="molecule type" value="Genomic_DNA"/>
</dbReference>
<keyword evidence="4" id="KW-1185">Reference proteome</keyword>
<gene>
    <name evidence="3" type="ORF">AAF712_009298</name>
</gene>
<sequence length="216" mass="23641">MTDSFEMKDLSSQKTKGEADTQQDASTPTLDSTLSLWSWISAISIFVLAALLTMFPQFLLFISQTVPASSNDYRASLTPLESFLATHFGLWLVALAASLVLNIPHASPPVTRRVTEPEHPLLMPFTFASLLSAFLSYNTNSVGALAFFYFLLTGVMGLWGLWALVFNGASKVSKKTGADKRTSVLHLREQVRSISAEKEVEGGSTEVLIICMSRVN</sequence>
<feature type="transmembrane region" description="Helical" evidence="2">
    <location>
        <begin position="121"/>
        <end position="137"/>
    </location>
</feature>
<keyword evidence="2" id="KW-1133">Transmembrane helix</keyword>
<organism evidence="3 4">
    <name type="scientific">Marasmius tenuissimus</name>
    <dbReference type="NCBI Taxonomy" id="585030"/>
    <lineage>
        <taxon>Eukaryota</taxon>
        <taxon>Fungi</taxon>
        <taxon>Dikarya</taxon>
        <taxon>Basidiomycota</taxon>
        <taxon>Agaricomycotina</taxon>
        <taxon>Agaricomycetes</taxon>
        <taxon>Agaricomycetidae</taxon>
        <taxon>Agaricales</taxon>
        <taxon>Marasmiineae</taxon>
        <taxon>Marasmiaceae</taxon>
        <taxon>Marasmius</taxon>
    </lineage>
</organism>
<feature type="compositionally biased region" description="Polar residues" evidence="1">
    <location>
        <begin position="20"/>
        <end position="29"/>
    </location>
</feature>
<feature type="region of interest" description="Disordered" evidence="1">
    <location>
        <begin position="1"/>
        <end position="29"/>
    </location>
</feature>
<evidence type="ECO:0008006" key="5">
    <source>
        <dbReference type="Google" id="ProtNLM"/>
    </source>
</evidence>
<dbReference type="Proteomes" id="UP001437256">
    <property type="component" value="Unassembled WGS sequence"/>
</dbReference>
<keyword evidence="2" id="KW-0472">Membrane</keyword>
<feature type="transmembrane region" description="Helical" evidence="2">
    <location>
        <begin position="83"/>
        <end position="101"/>
    </location>
</feature>
<feature type="transmembrane region" description="Helical" evidence="2">
    <location>
        <begin position="36"/>
        <end position="62"/>
    </location>
</feature>